<dbReference type="PANTHER" id="PTHR11527">
    <property type="entry name" value="HEAT-SHOCK PROTEIN 20 FAMILY MEMBER"/>
    <property type="match status" value="1"/>
</dbReference>
<keyword evidence="6" id="KW-1185">Reference proteome</keyword>
<name>A0A5N5GCS8_9ROSA</name>
<evidence type="ECO:0000313" key="5">
    <source>
        <dbReference type="EMBL" id="KAB2608484.1"/>
    </source>
</evidence>
<protein>
    <recommendedName>
        <fullName evidence="4">SHSP domain-containing protein</fullName>
    </recommendedName>
</protein>
<reference evidence="5 6" key="1">
    <citation type="submission" date="2019-09" db="EMBL/GenBank/DDBJ databases">
        <authorList>
            <person name="Ou C."/>
        </authorList>
    </citation>
    <scope>NUCLEOTIDE SEQUENCE [LARGE SCALE GENOMIC DNA]</scope>
    <source>
        <strain evidence="5">S2</strain>
        <tissue evidence="5">Leaf</tissue>
    </source>
</reference>
<evidence type="ECO:0000256" key="3">
    <source>
        <dbReference type="RuleBase" id="RU003616"/>
    </source>
</evidence>
<organism evidence="5 6">
    <name type="scientific">Pyrus ussuriensis x Pyrus communis</name>
    <dbReference type="NCBI Taxonomy" id="2448454"/>
    <lineage>
        <taxon>Eukaryota</taxon>
        <taxon>Viridiplantae</taxon>
        <taxon>Streptophyta</taxon>
        <taxon>Embryophyta</taxon>
        <taxon>Tracheophyta</taxon>
        <taxon>Spermatophyta</taxon>
        <taxon>Magnoliopsida</taxon>
        <taxon>eudicotyledons</taxon>
        <taxon>Gunneridae</taxon>
        <taxon>Pentapetalae</taxon>
        <taxon>rosids</taxon>
        <taxon>fabids</taxon>
        <taxon>Rosales</taxon>
        <taxon>Rosaceae</taxon>
        <taxon>Amygdaloideae</taxon>
        <taxon>Maleae</taxon>
        <taxon>Pyrus</taxon>
    </lineage>
</organism>
<dbReference type="OrthoDB" id="1431247at2759"/>
<dbReference type="Gene3D" id="2.60.40.790">
    <property type="match status" value="1"/>
</dbReference>
<sequence length="96" mass="10942">MDIIHVAPPLFVRVSFQSTLEAHVFKADIPGLKKDGVKVEVEDNKVLQISRERNVEKEDKKNKWHKVERSSDKFFSGCVPNAELKKPDIKAIEIDG</sequence>
<accession>A0A5N5GCS8</accession>
<gene>
    <name evidence="5" type="ORF">D8674_011652</name>
</gene>
<dbReference type="InterPro" id="IPR031107">
    <property type="entry name" value="Small_HSP"/>
</dbReference>
<dbReference type="SUPFAM" id="SSF49764">
    <property type="entry name" value="HSP20-like chaperones"/>
    <property type="match status" value="1"/>
</dbReference>
<reference evidence="5 6" key="3">
    <citation type="submission" date="2019-11" db="EMBL/GenBank/DDBJ databases">
        <title>A de novo genome assembly of a pear dwarfing rootstock.</title>
        <authorList>
            <person name="Wang F."/>
            <person name="Wang J."/>
            <person name="Li S."/>
            <person name="Zhang Y."/>
            <person name="Fang M."/>
            <person name="Ma L."/>
            <person name="Zhao Y."/>
            <person name="Jiang S."/>
        </authorList>
    </citation>
    <scope>NUCLEOTIDE SEQUENCE [LARGE SCALE GENOMIC DNA]</scope>
    <source>
        <strain evidence="5">S2</strain>
        <tissue evidence="5">Leaf</tissue>
    </source>
</reference>
<dbReference type="EMBL" id="SMOL01000553">
    <property type="protein sequence ID" value="KAB2608484.1"/>
    <property type="molecule type" value="Genomic_DNA"/>
</dbReference>
<keyword evidence="1" id="KW-0346">Stress response</keyword>
<dbReference type="AlphaFoldDB" id="A0A5N5GCS8"/>
<evidence type="ECO:0000313" key="6">
    <source>
        <dbReference type="Proteomes" id="UP000327157"/>
    </source>
</evidence>
<evidence type="ECO:0000256" key="1">
    <source>
        <dbReference type="ARBA" id="ARBA00023016"/>
    </source>
</evidence>
<comment type="similarity">
    <text evidence="2 3">Belongs to the small heat shock protein (HSP20) family.</text>
</comment>
<proteinExistence type="inferred from homology"/>
<dbReference type="Pfam" id="PF00011">
    <property type="entry name" value="HSP20"/>
    <property type="match status" value="1"/>
</dbReference>
<feature type="domain" description="SHSP" evidence="4">
    <location>
        <begin position="5"/>
        <end position="96"/>
    </location>
</feature>
<evidence type="ECO:0000259" key="4">
    <source>
        <dbReference type="PROSITE" id="PS01031"/>
    </source>
</evidence>
<dbReference type="PROSITE" id="PS01031">
    <property type="entry name" value="SHSP"/>
    <property type="match status" value="1"/>
</dbReference>
<evidence type="ECO:0000256" key="2">
    <source>
        <dbReference type="PROSITE-ProRule" id="PRU00285"/>
    </source>
</evidence>
<comment type="caution">
    <text evidence="5">The sequence shown here is derived from an EMBL/GenBank/DDBJ whole genome shotgun (WGS) entry which is preliminary data.</text>
</comment>
<dbReference type="InterPro" id="IPR008978">
    <property type="entry name" value="HSP20-like_chaperone"/>
</dbReference>
<dbReference type="InterPro" id="IPR002068">
    <property type="entry name" value="A-crystallin/Hsp20_dom"/>
</dbReference>
<dbReference type="Proteomes" id="UP000327157">
    <property type="component" value="Chromosome 14"/>
</dbReference>
<reference evidence="6" key="2">
    <citation type="submission" date="2019-10" db="EMBL/GenBank/DDBJ databases">
        <title>A de novo genome assembly of a pear dwarfing rootstock.</title>
        <authorList>
            <person name="Wang F."/>
            <person name="Wang J."/>
            <person name="Li S."/>
            <person name="Zhang Y."/>
            <person name="Fang M."/>
            <person name="Ma L."/>
            <person name="Zhao Y."/>
            <person name="Jiang S."/>
        </authorList>
    </citation>
    <scope>NUCLEOTIDE SEQUENCE [LARGE SCALE GENOMIC DNA]</scope>
</reference>